<dbReference type="InterPro" id="IPR055312">
    <property type="entry name" value="FBL15-like"/>
</dbReference>
<sequence>MLKMLSVIDCFSDRPNQPSAIIVAPQLKFLNWMDPYGPSSLHLCQIKCLQTLSIIFLAYGPEGFTKNHASLRLLRRFKVIECLHITLIYPRGMGNFKNLMGDITGLPQAMVLNLSVSNEGHAFGASLFHLLKMCTGLRRLSLVLYTCRNLEAQSACPSGCVCDEPINWKTEELTLNCLQEVVIVDLKGTNHEVAFIRRLLSWAMMLKNMRITFDLSISESKARELRQMLSSFTRPDSHGEFYMYRNAGKKLQYLLAP</sequence>
<name>A0A0A9CYA2_ARUDO</name>
<reference evidence="1" key="2">
    <citation type="journal article" date="2015" name="Data Brief">
        <title>Shoot transcriptome of the giant reed, Arundo donax.</title>
        <authorList>
            <person name="Barrero R.A."/>
            <person name="Guerrero F.D."/>
            <person name="Moolhuijzen P."/>
            <person name="Goolsby J.A."/>
            <person name="Tidwell J."/>
            <person name="Bellgard S.E."/>
            <person name="Bellgard M.I."/>
        </authorList>
    </citation>
    <scope>NUCLEOTIDE SEQUENCE</scope>
    <source>
        <tissue evidence="1">Shoot tissue taken approximately 20 cm above the soil surface</tissue>
    </source>
</reference>
<organism evidence="1">
    <name type="scientific">Arundo donax</name>
    <name type="common">Giant reed</name>
    <name type="synonym">Donax arundinaceus</name>
    <dbReference type="NCBI Taxonomy" id="35708"/>
    <lineage>
        <taxon>Eukaryota</taxon>
        <taxon>Viridiplantae</taxon>
        <taxon>Streptophyta</taxon>
        <taxon>Embryophyta</taxon>
        <taxon>Tracheophyta</taxon>
        <taxon>Spermatophyta</taxon>
        <taxon>Magnoliopsida</taxon>
        <taxon>Liliopsida</taxon>
        <taxon>Poales</taxon>
        <taxon>Poaceae</taxon>
        <taxon>PACMAD clade</taxon>
        <taxon>Arundinoideae</taxon>
        <taxon>Arundineae</taxon>
        <taxon>Arundo</taxon>
    </lineage>
</organism>
<reference evidence="1" key="1">
    <citation type="submission" date="2014-09" db="EMBL/GenBank/DDBJ databases">
        <authorList>
            <person name="Magalhaes I.L.F."/>
            <person name="Oliveira U."/>
            <person name="Santos F.R."/>
            <person name="Vidigal T.H.D.A."/>
            <person name="Brescovit A.D."/>
            <person name="Santos A.J."/>
        </authorList>
    </citation>
    <scope>NUCLEOTIDE SEQUENCE</scope>
    <source>
        <tissue evidence="1">Shoot tissue taken approximately 20 cm above the soil surface</tissue>
    </source>
</reference>
<proteinExistence type="predicted"/>
<dbReference type="PANTHER" id="PTHR34709:SF61">
    <property type="entry name" value="OS07G0229100 PROTEIN"/>
    <property type="match status" value="1"/>
</dbReference>
<evidence type="ECO:0008006" key="2">
    <source>
        <dbReference type="Google" id="ProtNLM"/>
    </source>
</evidence>
<protein>
    <recommendedName>
        <fullName evidence="2">FBD domain-containing protein</fullName>
    </recommendedName>
</protein>
<dbReference type="PANTHER" id="PTHR34709">
    <property type="entry name" value="OS10G0396666 PROTEIN"/>
    <property type="match status" value="1"/>
</dbReference>
<evidence type="ECO:0000313" key="1">
    <source>
        <dbReference type="EMBL" id="JAD78380.1"/>
    </source>
</evidence>
<accession>A0A0A9CYA2</accession>
<dbReference type="AlphaFoldDB" id="A0A0A9CYA2"/>
<dbReference type="EMBL" id="GBRH01219515">
    <property type="protein sequence ID" value="JAD78380.1"/>
    <property type="molecule type" value="Transcribed_RNA"/>
</dbReference>